<dbReference type="EMBL" id="JAATWM020000017">
    <property type="protein sequence ID" value="KAF9876529.1"/>
    <property type="molecule type" value="Genomic_DNA"/>
</dbReference>
<feature type="signal peptide" evidence="1">
    <location>
        <begin position="1"/>
        <end position="18"/>
    </location>
</feature>
<reference evidence="2" key="1">
    <citation type="submission" date="2020-03" db="EMBL/GenBank/DDBJ databases">
        <authorList>
            <person name="He L."/>
        </authorList>
    </citation>
    <scope>NUCLEOTIDE SEQUENCE</scope>
    <source>
        <strain evidence="2">CkLH20</strain>
    </source>
</reference>
<sequence length="113" mass="12562">MQLIAALTTIAFASGTSAKCFNTGRSTLFSESNQIVNIRHLCRSFVGDFKPGQSKVACLEDDIRSRWDFELKFIGTGQDSRNIDVMECMGGMMSEAAGCRFGGQTAYTNWYYM</sequence>
<evidence type="ECO:0000256" key="1">
    <source>
        <dbReference type="SAM" id="SignalP"/>
    </source>
</evidence>
<keyword evidence="3" id="KW-1185">Reference proteome</keyword>
<name>A0A9P6I5B7_9PEZI</name>
<dbReference type="GeneID" id="62161728"/>
<keyword evidence="1" id="KW-0732">Signal</keyword>
<protein>
    <submittedName>
        <fullName evidence="2">Uncharacterized protein</fullName>
    </submittedName>
</protein>
<dbReference type="RefSeq" id="XP_038745990.1">
    <property type="nucleotide sequence ID" value="XM_038888654.1"/>
</dbReference>
<evidence type="ECO:0000313" key="3">
    <source>
        <dbReference type="Proteomes" id="UP000781932"/>
    </source>
</evidence>
<gene>
    <name evidence="2" type="ORF">CkaCkLH20_05937</name>
</gene>
<feature type="chain" id="PRO_5040334227" evidence="1">
    <location>
        <begin position="19"/>
        <end position="113"/>
    </location>
</feature>
<comment type="caution">
    <text evidence="2">The sequence shown here is derived from an EMBL/GenBank/DDBJ whole genome shotgun (WGS) entry which is preliminary data.</text>
</comment>
<proteinExistence type="predicted"/>
<evidence type="ECO:0000313" key="2">
    <source>
        <dbReference type="EMBL" id="KAF9876529.1"/>
    </source>
</evidence>
<reference evidence="2" key="2">
    <citation type="submission" date="2020-11" db="EMBL/GenBank/DDBJ databases">
        <title>Whole genome sequencing of Colletotrichum sp.</title>
        <authorList>
            <person name="Li H."/>
        </authorList>
    </citation>
    <scope>NUCLEOTIDE SEQUENCE</scope>
    <source>
        <strain evidence="2">CkLH20</strain>
    </source>
</reference>
<accession>A0A9P6I5B7</accession>
<dbReference type="Proteomes" id="UP000781932">
    <property type="component" value="Unassembled WGS sequence"/>
</dbReference>
<dbReference type="AlphaFoldDB" id="A0A9P6I5B7"/>
<organism evidence="2 3">
    <name type="scientific">Colletotrichum karsti</name>
    <dbReference type="NCBI Taxonomy" id="1095194"/>
    <lineage>
        <taxon>Eukaryota</taxon>
        <taxon>Fungi</taxon>
        <taxon>Dikarya</taxon>
        <taxon>Ascomycota</taxon>
        <taxon>Pezizomycotina</taxon>
        <taxon>Sordariomycetes</taxon>
        <taxon>Hypocreomycetidae</taxon>
        <taxon>Glomerellales</taxon>
        <taxon>Glomerellaceae</taxon>
        <taxon>Colletotrichum</taxon>
        <taxon>Colletotrichum boninense species complex</taxon>
    </lineage>
</organism>
<dbReference type="OrthoDB" id="4802537at2759"/>